<sequence>MSIKSLGKNSLIYGFGHILTRLVTFFLLPLYTHVFTPEEYGVVSLAYAFMGFTMIFYRYGMDTALLKYAVQKKDQERGEYISTIYGIQVITSIVFSGILFVSREIIAKIVLGVDKPEWIAVLSGVLLLDALWNLPVLLLRAEEKPIPFIVFNLINVLFTMGFNIFFVVILKMGITGVLLANLTASSIVFIFSLPVIIKRISFSTIQPITLKTVFKFAIPFLPAGIFTMIMELANRYLLNWMAGTREVGLYSAGHKLGIFGLIVVMGFNMGWAPYFLKRGKEDGARKDFAQAATIFLGLLGFVIVAVSLWVPEIMRFPIGSRTLIGEQFWSAENVVFCILLAYFFFGTYVIQLPGVYMREVTNWIPVFRAIGAAVNISLNILLVPRYGVIGSAWATVFAFMFMSLSVFIRCHKIYPVAYNWSAWIYPVIFMGVVFITGDDIWARLAITLFYPVPWFLFVINNEERTVLKSFIK</sequence>
<evidence type="ECO:0000256" key="6">
    <source>
        <dbReference type="SAM" id="Phobius"/>
    </source>
</evidence>
<dbReference type="InterPro" id="IPR002797">
    <property type="entry name" value="Polysacc_synth"/>
</dbReference>
<feature type="transmembrane region" description="Helical" evidence="6">
    <location>
        <begin position="415"/>
        <end position="434"/>
    </location>
</feature>
<evidence type="ECO:0000256" key="3">
    <source>
        <dbReference type="ARBA" id="ARBA00022692"/>
    </source>
</evidence>
<evidence type="ECO:0000256" key="2">
    <source>
        <dbReference type="ARBA" id="ARBA00022475"/>
    </source>
</evidence>
<dbReference type="EMBL" id="UINC01001682">
    <property type="protein sequence ID" value="SUZ86447.1"/>
    <property type="molecule type" value="Genomic_DNA"/>
</dbReference>
<evidence type="ECO:0000313" key="7">
    <source>
        <dbReference type="EMBL" id="SUZ86447.1"/>
    </source>
</evidence>
<feature type="transmembrane region" description="Helical" evidence="6">
    <location>
        <begin position="176"/>
        <end position="196"/>
    </location>
</feature>
<feature type="transmembrane region" description="Helical" evidence="6">
    <location>
        <begin position="440"/>
        <end position="459"/>
    </location>
</feature>
<evidence type="ECO:0000256" key="5">
    <source>
        <dbReference type="ARBA" id="ARBA00023136"/>
    </source>
</evidence>
<feature type="transmembrane region" description="Helical" evidence="6">
    <location>
        <begin position="118"/>
        <end position="139"/>
    </location>
</feature>
<feature type="transmembrane region" description="Helical" evidence="6">
    <location>
        <begin position="256"/>
        <end position="276"/>
    </location>
</feature>
<dbReference type="GO" id="GO:0005886">
    <property type="term" value="C:plasma membrane"/>
    <property type="evidence" value="ECO:0007669"/>
    <property type="project" value="UniProtKB-SubCell"/>
</dbReference>
<keyword evidence="5 6" id="KW-0472">Membrane</keyword>
<keyword evidence="4 6" id="KW-1133">Transmembrane helix</keyword>
<dbReference type="PANTHER" id="PTHR30250:SF11">
    <property type="entry name" value="O-ANTIGEN TRANSPORTER-RELATED"/>
    <property type="match status" value="1"/>
</dbReference>
<feature type="transmembrane region" description="Helical" evidence="6">
    <location>
        <begin position="80"/>
        <end position="106"/>
    </location>
</feature>
<feature type="transmembrane region" description="Helical" evidence="6">
    <location>
        <begin position="12"/>
        <end position="34"/>
    </location>
</feature>
<feature type="transmembrane region" description="Helical" evidence="6">
    <location>
        <begin position="330"/>
        <end position="350"/>
    </location>
</feature>
<dbReference type="Pfam" id="PF01943">
    <property type="entry name" value="Polysacc_synt"/>
    <property type="match status" value="1"/>
</dbReference>
<keyword evidence="3 6" id="KW-0812">Transmembrane</keyword>
<protein>
    <submittedName>
        <fullName evidence="7">Uncharacterized protein</fullName>
    </submittedName>
</protein>
<dbReference type="InterPro" id="IPR050833">
    <property type="entry name" value="Poly_Biosynth_Transport"/>
</dbReference>
<feature type="transmembrane region" description="Helical" evidence="6">
    <location>
        <begin position="216"/>
        <end position="236"/>
    </location>
</feature>
<comment type="subcellular location">
    <subcellularLocation>
        <location evidence="1">Cell membrane</location>
        <topology evidence="1">Multi-pass membrane protein</topology>
    </subcellularLocation>
</comment>
<evidence type="ECO:0000256" key="1">
    <source>
        <dbReference type="ARBA" id="ARBA00004651"/>
    </source>
</evidence>
<proteinExistence type="predicted"/>
<feature type="transmembrane region" description="Helical" evidence="6">
    <location>
        <begin position="40"/>
        <end position="59"/>
    </location>
</feature>
<feature type="transmembrane region" description="Helical" evidence="6">
    <location>
        <begin position="146"/>
        <end position="170"/>
    </location>
</feature>
<dbReference type="PANTHER" id="PTHR30250">
    <property type="entry name" value="PST FAMILY PREDICTED COLANIC ACID TRANSPORTER"/>
    <property type="match status" value="1"/>
</dbReference>
<organism evidence="7">
    <name type="scientific">marine metagenome</name>
    <dbReference type="NCBI Taxonomy" id="408172"/>
    <lineage>
        <taxon>unclassified sequences</taxon>
        <taxon>metagenomes</taxon>
        <taxon>ecological metagenomes</taxon>
    </lineage>
</organism>
<feature type="transmembrane region" description="Helical" evidence="6">
    <location>
        <begin position="288"/>
        <end position="310"/>
    </location>
</feature>
<evidence type="ECO:0000256" key="4">
    <source>
        <dbReference type="ARBA" id="ARBA00022989"/>
    </source>
</evidence>
<keyword evidence="2" id="KW-1003">Cell membrane</keyword>
<feature type="transmembrane region" description="Helical" evidence="6">
    <location>
        <begin position="388"/>
        <end position="408"/>
    </location>
</feature>
<gene>
    <name evidence="7" type="ORF">METZ01_LOCUS39301</name>
</gene>
<accession>A0A381R9C0</accession>
<name>A0A381R9C0_9ZZZZ</name>
<reference evidence="7" key="1">
    <citation type="submission" date="2018-05" db="EMBL/GenBank/DDBJ databases">
        <authorList>
            <person name="Lanie J.A."/>
            <person name="Ng W.-L."/>
            <person name="Kazmierczak K.M."/>
            <person name="Andrzejewski T.M."/>
            <person name="Davidsen T.M."/>
            <person name="Wayne K.J."/>
            <person name="Tettelin H."/>
            <person name="Glass J.I."/>
            <person name="Rusch D."/>
            <person name="Podicherti R."/>
            <person name="Tsui H.-C.T."/>
            <person name="Winkler M.E."/>
        </authorList>
    </citation>
    <scope>NUCLEOTIDE SEQUENCE</scope>
</reference>
<feature type="transmembrane region" description="Helical" evidence="6">
    <location>
        <begin position="362"/>
        <end position="382"/>
    </location>
</feature>
<dbReference type="AlphaFoldDB" id="A0A381R9C0"/>